<name>A0A8H4KYZ6_9HYPO</name>
<reference evidence="1" key="1">
    <citation type="submission" date="2020-01" db="EMBL/GenBank/DDBJ databases">
        <title>Identification and distribution of gene clusters putatively required for synthesis of sphingolipid metabolism inhibitors in phylogenetically diverse species of the filamentous fungus Fusarium.</title>
        <authorList>
            <person name="Kim H.-S."/>
            <person name="Busman M."/>
            <person name="Brown D.W."/>
            <person name="Divon H."/>
            <person name="Uhlig S."/>
            <person name="Proctor R.H."/>
        </authorList>
    </citation>
    <scope>NUCLEOTIDE SEQUENCE</scope>
    <source>
        <strain evidence="1">NRRL 53441</strain>
    </source>
</reference>
<proteinExistence type="predicted"/>
<gene>
    <name evidence="1" type="ORF">F53441_35</name>
</gene>
<dbReference type="OrthoDB" id="5101153at2759"/>
<evidence type="ECO:0000313" key="1">
    <source>
        <dbReference type="EMBL" id="KAF4458184.1"/>
    </source>
</evidence>
<dbReference type="Proteomes" id="UP000605986">
    <property type="component" value="Unassembled WGS sequence"/>
</dbReference>
<organism evidence="1 2">
    <name type="scientific">Fusarium austroafricanum</name>
    <dbReference type="NCBI Taxonomy" id="2364996"/>
    <lineage>
        <taxon>Eukaryota</taxon>
        <taxon>Fungi</taxon>
        <taxon>Dikarya</taxon>
        <taxon>Ascomycota</taxon>
        <taxon>Pezizomycotina</taxon>
        <taxon>Sordariomycetes</taxon>
        <taxon>Hypocreomycetidae</taxon>
        <taxon>Hypocreales</taxon>
        <taxon>Nectriaceae</taxon>
        <taxon>Fusarium</taxon>
        <taxon>Fusarium concolor species complex</taxon>
    </lineage>
</organism>
<sequence>MRLPVEVMGLIAEHAAQHIIQASPFIHPTNEEEAIKAQKDYCDLLNLVVSCKVVYNNTRHLLYTCLALENATDIVVALVEIVKYPHIGPSIRYLRCSTELYSETERDMALQYWLSNHTQDTALLQGTLKAEGLRPPWWNETDIPWPWWEGFVYDDCAEVALLAFLYLASELESFSFLPRSPDVIIESSELRGLRGCFEQARNGSKPLLSNLRSLQIRTKSWNLMDKWLPADPYENLQIVVFDGMNVEFLAYWCRFKGFQGTHIKELYLGTRSNLRRPVSDPYFARREWVKGKWTVEGPKELELQSEILQRDNGRLEDGDRGRAESLRSFRDLRVLDVIVDNPPSYQYRNLIVLKNIASASLEVFRIEGYPFPVDPGCRGLFSTEHEPAFSSTSYNIN</sequence>
<evidence type="ECO:0000313" key="2">
    <source>
        <dbReference type="Proteomes" id="UP000605986"/>
    </source>
</evidence>
<accession>A0A8H4KYZ6</accession>
<comment type="caution">
    <text evidence="1">The sequence shown here is derived from an EMBL/GenBank/DDBJ whole genome shotgun (WGS) entry which is preliminary data.</text>
</comment>
<dbReference type="AlphaFoldDB" id="A0A8H4KYZ6"/>
<dbReference type="EMBL" id="JAADJG010000002">
    <property type="protein sequence ID" value="KAF4458184.1"/>
    <property type="molecule type" value="Genomic_DNA"/>
</dbReference>
<keyword evidence="2" id="KW-1185">Reference proteome</keyword>
<protein>
    <submittedName>
        <fullName evidence="1">Uncharacterized protein</fullName>
    </submittedName>
</protein>